<organism evidence="1 2">
    <name type="scientific">Hebeloma cylindrosporum</name>
    <dbReference type="NCBI Taxonomy" id="76867"/>
    <lineage>
        <taxon>Eukaryota</taxon>
        <taxon>Fungi</taxon>
        <taxon>Dikarya</taxon>
        <taxon>Basidiomycota</taxon>
        <taxon>Agaricomycotina</taxon>
        <taxon>Agaricomycetes</taxon>
        <taxon>Agaricomycetidae</taxon>
        <taxon>Agaricales</taxon>
        <taxon>Agaricineae</taxon>
        <taxon>Hymenogastraceae</taxon>
        <taxon>Hebeloma</taxon>
    </lineage>
</organism>
<feature type="non-terminal residue" evidence="1">
    <location>
        <position position="1"/>
    </location>
</feature>
<reference evidence="2" key="2">
    <citation type="submission" date="2015-01" db="EMBL/GenBank/DDBJ databases">
        <title>Evolutionary Origins and Diversification of the Mycorrhizal Mutualists.</title>
        <authorList>
            <consortium name="DOE Joint Genome Institute"/>
            <consortium name="Mycorrhizal Genomics Consortium"/>
            <person name="Kohler A."/>
            <person name="Kuo A."/>
            <person name="Nagy L.G."/>
            <person name="Floudas D."/>
            <person name="Copeland A."/>
            <person name="Barry K.W."/>
            <person name="Cichocki N."/>
            <person name="Veneault-Fourrey C."/>
            <person name="LaButti K."/>
            <person name="Lindquist E.A."/>
            <person name="Lipzen A."/>
            <person name="Lundell T."/>
            <person name="Morin E."/>
            <person name="Murat C."/>
            <person name="Riley R."/>
            <person name="Ohm R."/>
            <person name="Sun H."/>
            <person name="Tunlid A."/>
            <person name="Henrissat B."/>
            <person name="Grigoriev I.V."/>
            <person name="Hibbett D.S."/>
            <person name="Martin F."/>
        </authorList>
    </citation>
    <scope>NUCLEOTIDE SEQUENCE [LARGE SCALE GENOMIC DNA]</scope>
    <source>
        <strain evidence="2">h7</strain>
    </source>
</reference>
<proteinExistence type="predicted"/>
<reference evidence="1 2" key="1">
    <citation type="submission" date="2014-04" db="EMBL/GenBank/DDBJ databases">
        <authorList>
            <consortium name="DOE Joint Genome Institute"/>
            <person name="Kuo A."/>
            <person name="Gay G."/>
            <person name="Dore J."/>
            <person name="Kohler A."/>
            <person name="Nagy L.G."/>
            <person name="Floudas D."/>
            <person name="Copeland A."/>
            <person name="Barry K.W."/>
            <person name="Cichocki N."/>
            <person name="Veneault-Fourrey C."/>
            <person name="LaButti K."/>
            <person name="Lindquist E.A."/>
            <person name="Lipzen A."/>
            <person name="Lundell T."/>
            <person name="Morin E."/>
            <person name="Murat C."/>
            <person name="Sun H."/>
            <person name="Tunlid A."/>
            <person name="Henrissat B."/>
            <person name="Grigoriev I.V."/>
            <person name="Hibbett D.S."/>
            <person name="Martin F."/>
            <person name="Nordberg H.P."/>
            <person name="Cantor M.N."/>
            <person name="Hua S.X."/>
        </authorList>
    </citation>
    <scope>NUCLEOTIDE SEQUENCE [LARGE SCALE GENOMIC DNA]</scope>
    <source>
        <strain evidence="2">h7</strain>
    </source>
</reference>
<evidence type="ECO:0000313" key="2">
    <source>
        <dbReference type="Proteomes" id="UP000053424"/>
    </source>
</evidence>
<dbReference type="EMBL" id="KN831924">
    <property type="protein sequence ID" value="KIM34592.1"/>
    <property type="molecule type" value="Genomic_DNA"/>
</dbReference>
<name>A0A0C2Y0I3_HEBCY</name>
<dbReference type="HOGENOM" id="CLU_2928950_0_0_1"/>
<sequence length="64" mass="7045">LNLPFSTSVLSPSDSPTTALLIDFGCDTTNLLRTRRQFTFILGLKPRTTGEAYHDYVGSEIAKP</sequence>
<evidence type="ECO:0000313" key="1">
    <source>
        <dbReference type="EMBL" id="KIM34592.1"/>
    </source>
</evidence>
<dbReference type="AlphaFoldDB" id="A0A0C2Y0I3"/>
<protein>
    <submittedName>
        <fullName evidence="1">Uncharacterized protein</fullName>
    </submittedName>
</protein>
<accession>A0A0C2Y0I3</accession>
<gene>
    <name evidence="1" type="ORF">M413DRAFT_450165</name>
</gene>
<dbReference type="Proteomes" id="UP000053424">
    <property type="component" value="Unassembled WGS sequence"/>
</dbReference>
<keyword evidence="2" id="KW-1185">Reference proteome</keyword>